<dbReference type="InterPro" id="IPR008258">
    <property type="entry name" value="Transglycosylase_SLT_dom_1"/>
</dbReference>
<accession>A0A9D9NIP8</accession>
<evidence type="ECO:0000259" key="2">
    <source>
        <dbReference type="Pfam" id="PF01464"/>
    </source>
</evidence>
<dbReference type="AlphaFoldDB" id="A0A9D9NIP8"/>
<sequence length="355" mass="40782">MDNKIQSLTCIILVIALLFVIPSEERGLFLEKADTSRAFAEGEIECVIDTGSDMYSRHGLKAGFNYELLKEYASEIGCKINITTAKDGEDYLDSLSCGAIDILVRVASDSLDNPLIRKSRNVDYYCAWFLRADRNAEMKDINLWLNSFIGTRDYNDLRNRFYSQYDPFKRLARGSLSCRISPYDKLIRKHASELGWDWRLLAAIIYQESRYSINTSSSRGATGLMQVLPATAEYYGITDLLDPEQNIIAGTKHLARIQKRFSSEDFSEEERINFTLASYNAGERRITDCRIFAGMQELDNTRWEEIVKIIPSMRKYSFTYNDTLRSGRFRGTETINYVSKIMDIYNAFCEICPEA</sequence>
<dbReference type="Pfam" id="PF01464">
    <property type="entry name" value="SLT"/>
    <property type="match status" value="1"/>
</dbReference>
<evidence type="ECO:0000256" key="1">
    <source>
        <dbReference type="ARBA" id="ARBA00007734"/>
    </source>
</evidence>
<organism evidence="3 4">
    <name type="scientific">Candidatus Cryptobacteroides faecigallinarum</name>
    <dbReference type="NCBI Taxonomy" id="2840763"/>
    <lineage>
        <taxon>Bacteria</taxon>
        <taxon>Pseudomonadati</taxon>
        <taxon>Bacteroidota</taxon>
        <taxon>Bacteroidia</taxon>
        <taxon>Bacteroidales</taxon>
        <taxon>Candidatus Cryptobacteroides</taxon>
    </lineage>
</organism>
<dbReference type="Proteomes" id="UP000823757">
    <property type="component" value="Unassembled WGS sequence"/>
</dbReference>
<dbReference type="Gene3D" id="1.10.530.10">
    <property type="match status" value="1"/>
</dbReference>
<reference evidence="3" key="1">
    <citation type="submission" date="2020-10" db="EMBL/GenBank/DDBJ databases">
        <authorList>
            <person name="Gilroy R."/>
        </authorList>
    </citation>
    <scope>NUCLEOTIDE SEQUENCE</scope>
    <source>
        <strain evidence="3">B1-13419</strain>
    </source>
</reference>
<comment type="similarity">
    <text evidence="1">Belongs to the transglycosylase Slt family.</text>
</comment>
<dbReference type="PANTHER" id="PTHR37423">
    <property type="entry name" value="SOLUBLE LYTIC MUREIN TRANSGLYCOSYLASE-RELATED"/>
    <property type="match status" value="1"/>
</dbReference>
<reference evidence="3" key="2">
    <citation type="journal article" date="2021" name="PeerJ">
        <title>Extensive microbial diversity within the chicken gut microbiome revealed by metagenomics and culture.</title>
        <authorList>
            <person name="Gilroy R."/>
            <person name="Ravi A."/>
            <person name="Getino M."/>
            <person name="Pursley I."/>
            <person name="Horton D.L."/>
            <person name="Alikhan N.F."/>
            <person name="Baker D."/>
            <person name="Gharbi K."/>
            <person name="Hall N."/>
            <person name="Watson M."/>
            <person name="Adriaenssens E.M."/>
            <person name="Foster-Nyarko E."/>
            <person name="Jarju S."/>
            <person name="Secka A."/>
            <person name="Antonio M."/>
            <person name="Oren A."/>
            <person name="Chaudhuri R.R."/>
            <person name="La Ragione R."/>
            <person name="Hildebrand F."/>
            <person name="Pallen M.J."/>
        </authorList>
    </citation>
    <scope>NUCLEOTIDE SEQUENCE</scope>
    <source>
        <strain evidence="3">B1-13419</strain>
    </source>
</reference>
<dbReference type="InterPro" id="IPR023346">
    <property type="entry name" value="Lysozyme-like_dom_sf"/>
</dbReference>
<protein>
    <submittedName>
        <fullName evidence="3">Transglycosylase SLT domain-containing protein</fullName>
    </submittedName>
</protein>
<comment type="caution">
    <text evidence="3">The sequence shown here is derived from an EMBL/GenBank/DDBJ whole genome shotgun (WGS) entry which is preliminary data.</text>
</comment>
<dbReference type="CDD" id="cd13403">
    <property type="entry name" value="MLTF-like"/>
    <property type="match status" value="1"/>
</dbReference>
<name>A0A9D9NIP8_9BACT</name>
<gene>
    <name evidence="3" type="ORF">IAB91_06405</name>
</gene>
<dbReference type="Gene3D" id="3.40.190.10">
    <property type="entry name" value="Periplasmic binding protein-like II"/>
    <property type="match status" value="1"/>
</dbReference>
<evidence type="ECO:0000313" key="3">
    <source>
        <dbReference type="EMBL" id="MBO8474902.1"/>
    </source>
</evidence>
<dbReference type="SUPFAM" id="SSF53955">
    <property type="entry name" value="Lysozyme-like"/>
    <property type="match status" value="1"/>
</dbReference>
<dbReference type="PANTHER" id="PTHR37423:SF2">
    <property type="entry name" value="MEMBRANE-BOUND LYTIC MUREIN TRANSGLYCOSYLASE C"/>
    <property type="match status" value="1"/>
</dbReference>
<dbReference type="EMBL" id="JADIMD010000099">
    <property type="protein sequence ID" value="MBO8474902.1"/>
    <property type="molecule type" value="Genomic_DNA"/>
</dbReference>
<proteinExistence type="inferred from homology"/>
<evidence type="ECO:0000313" key="4">
    <source>
        <dbReference type="Proteomes" id="UP000823757"/>
    </source>
</evidence>
<feature type="domain" description="Transglycosylase SLT" evidence="2">
    <location>
        <begin position="186"/>
        <end position="287"/>
    </location>
</feature>